<dbReference type="Gene3D" id="1.20.5.1930">
    <property type="match status" value="1"/>
</dbReference>
<dbReference type="EMBL" id="JAGSOV010000079">
    <property type="protein sequence ID" value="MCO1660213.1"/>
    <property type="molecule type" value="Genomic_DNA"/>
</dbReference>
<feature type="domain" description="Histidine kinase/HSP90-like ATPase" evidence="10">
    <location>
        <begin position="305"/>
        <end position="389"/>
    </location>
</feature>
<keyword evidence="7" id="KW-0067">ATP-binding</keyword>
<sequence length="393" mass="40439">MGAGGAVATGGGERVPPLVVDALLGAAVAMAIALIVAADQGGDRPPDAVAYLFALGFGALVPWRRRAPLVVLWVTVLAMFAYYTFEYPPIGVALPVAAALFSAADAGRTGWAVVAGVVVLVVSIVFRLEEGTPVGLLLGYEAVSNTALIAAATALGSSVRGRRIQAAQQAEITRLTAQAVARETEARMRRERERISRDLHDTVGHTMAVISLQAGVAAEAIGDGHPVAGEAVEKIRTAAGHTLREVRSMVRVLRAATGSEPAPAPPVLSLAALPDLVGPVREAGVAVTTLVDVDPAALPPPVDAAAYRVLQEALTNVVRHSGARRARVRARLRGGELHLTVVDDGRGASESAPVAGHGLTGMGERVRLLGGVLRTRSGPGFAVHARIPVGEAG</sequence>
<evidence type="ECO:0000256" key="9">
    <source>
        <dbReference type="SAM" id="Phobius"/>
    </source>
</evidence>
<evidence type="ECO:0000259" key="10">
    <source>
        <dbReference type="Pfam" id="PF02518"/>
    </source>
</evidence>
<name>A0ABT1ABA3_9PSEU</name>
<keyword evidence="9" id="KW-0472">Membrane</keyword>
<dbReference type="PANTHER" id="PTHR24421">
    <property type="entry name" value="NITRATE/NITRITE SENSOR PROTEIN NARX-RELATED"/>
    <property type="match status" value="1"/>
</dbReference>
<comment type="caution">
    <text evidence="12">The sequence shown here is derived from an EMBL/GenBank/DDBJ whole genome shotgun (WGS) entry which is preliminary data.</text>
</comment>
<evidence type="ECO:0000313" key="12">
    <source>
        <dbReference type="EMBL" id="MCO1660213.1"/>
    </source>
</evidence>
<evidence type="ECO:0000256" key="6">
    <source>
        <dbReference type="ARBA" id="ARBA00022777"/>
    </source>
</evidence>
<dbReference type="Pfam" id="PF07730">
    <property type="entry name" value="HisKA_3"/>
    <property type="match status" value="1"/>
</dbReference>
<comment type="catalytic activity">
    <reaction evidence="1">
        <text>ATP + protein L-histidine = ADP + protein N-phospho-L-histidine.</text>
        <dbReference type="EC" id="2.7.13.3"/>
    </reaction>
</comment>
<keyword evidence="13" id="KW-1185">Reference proteome</keyword>
<dbReference type="Gene3D" id="3.30.565.10">
    <property type="entry name" value="Histidine kinase-like ATPase, C-terminal domain"/>
    <property type="match status" value="1"/>
</dbReference>
<feature type="transmembrane region" description="Helical" evidence="9">
    <location>
        <begin position="134"/>
        <end position="155"/>
    </location>
</feature>
<feature type="transmembrane region" description="Helical" evidence="9">
    <location>
        <begin position="18"/>
        <end position="36"/>
    </location>
</feature>
<evidence type="ECO:0000313" key="13">
    <source>
        <dbReference type="Proteomes" id="UP001165283"/>
    </source>
</evidence>
<keyword evidence="8" id="KW-0902">Two-component regulatory system</keyword>
<feature type="domain" description="Signal transduction histidine kinase subgroup 3 dimerisation and phosphoacceptor" evidence="11">
    <location>
        <begin position="191"/>
        <end position="256"/>
    </location>
</feature>
<dbReference type="Proteomes" id="UP001165283">
    <property type="component" value="Unassembled WGS sequence"/>
</dbReference>
<keyword evidence="3" id="KW-0597">Phosphoprotein</keyword>
<dbReference type="Pfam" id="PF02518">
    <property type="entry name" value="HATPase_c"/>
    <property type="match status" value="1"/>
</dbReference>
<dbReference type="RefSeq" id="WP_252445576.1">
    <property type="nucleotide sequence ID" value="NZ_JAGSOV010000079.1"/>
</dbReference>
<dbReference type="InterPro" id="IPR036890">
    <property type="entry name" value="HATPase_C_sf"/>
</dbReference>
<feature type="transmembrane region" description="Helical" evidence="9">
    <location>
        <begin position="70"/>
        <end position="97"/>
    </location>
</feature>
<keyword evidence="9" id="KW-0812">Transmembrane</keyword>
<evidence type="ECO:0000256" key="3">
    <source>
        <dbReference type="ARBA" id="ARBA00022553"/>
    </source>
</evidence>
<evidence type="ECO:0000259" key="11">
    <source>
        <dbReference type="Pfam" id="PF07730"/>
    </source>
</evidence>
<dbReference type="GO" id="GO:0016301">
    <property type="term" value="F:kinase activity"/>
    <property type="evidence" value="ECO:0007669"/>
    <property type="project" value="UniProtKB-KW"/>
</dbReference>
<keyword evidence="5" id="KW-0547">Nucleotide-binding</keyword>
<dbReference type="EC" id="2.7.13.3" evidence="2"/>
<reference evidence="12" key="1">
    <citation type="submission" date="2021-04" db="EMBL/GenBank/DDBJ databases">
        <title>Pseudonocardia sp. nov., isolated from sandy soil of mangrove forest.</title>
        <authorList>
            <person name="Zan Z."/>
            <person name="Huang R."/>
            <person name="Liu W."/>
        </authorList>
    </citation>
    <scope>NUCLEOTIDE SEQUENCE</scope>
    <source>
        <strain evidence="12">S2-4</strain>
    </source>
</reference>
<feature type="transmembrane region" description="Helical" evidence="9">
    <location>
        <begin position="48"/>
        <end position="64"/>
    </location>
</feature>
<evidence type="ECO:0000256" key="7">
    <source>
        <dbReference type="ARBA" id="ARBA00022840"/>
    </source>
</evidence>
<protein>
    <recommendedName>
        <fullName evidence="2">histidine kinase</fullName>
        <ecNumber evidence="2">2.7.13.3</ecNumber>
    </recommendedName>
</protein>
<evidence type="ECO:0000256" key="5">
    <source>
        <dbReference type="ARBA" id="ARBA00022741"/>
    </source>
</evidence>
<keyword evidence="9" id="KW-1133">Transmembrane helix</keyword>
<feature type="transmembrane region" description="Helical" evidence="9">
    <location>
        <begin position="109"/>
        <end position="128"/>
    </location>
</feature>
<accession>A0ABT1ABA3</accession>
<keyword evidence="4" id="KW-0808">Transferase</keyword>
<organism evidence="12 13">
    <name type="scientific">Pseudonocardia humida</name>
    <dbReference type="NCBI Taxonomy" id="2800819"/>
    <lineage>
        <taxon>Bacteria</taxon>
        <taxon>Bacillati</taxon>
        <taxon>Actinomycetota</taxon>
        <taxon>Actinomycetes</taxon>
        <taxon>Pseudonocardiales</taxon>
        <taxon>Pseudonocardiaceae</taxon>
        <taxon>Pseudonocardia</taxon>
    </lineage>
</organism>
<evidence type="ECO:0000256" key="2">
    <source>
        <dbReference type="ARBA" id="ARBA00012438"/>
    </source>
</evidence>
<dbReference type="SUPFAM" id="SSF55874">
    <property type="entry name" value="ATPase domain of HSP90 chaperone/DNA topoisomerase II/histidine kinase"/>
    <property type="match status" value="1"/>
</dbReference>
<evidence type="ECO:0000256" key="4">
    <source>
        <dbReference type="ARBA" id="ARBA00022679"/>
    </source>
</evidence>
<gene>
    <name evidence="12" type="ORF">KDL28_34650</name>
</gene>
<proteinExistence type="predicted"/>
<dbReference type="InterPro" id="IPR003594">
    <property type="entry name" value="HATPase_dom"/>
</dbReference>
<evidence type="ECO:0000256" key="1">
    <source>
        <dbReference type="ARBA" id="ARBA00000085"/>
    </source>
</evidence>
<dbReference type="CDD" id="cd16917">
    <property type="entry name" value="HATPase_UhpB-NarQ-NarX-like"/>
    <property type="match status" value="1"/>
</dbReference>
<keyword evidence="6 12" id="KW-0418">Kinase</keyword>
<dbReference type="InterPro" id="IPR011712">
    <property type="entry name" value="Sig_transdc_His_kin_sub3_dim/P"/>
</dbReference>
<evidence type="ECO:0000256" key="8">
    <source>
        <dbReference type="ARBA" id="ARBA00023012"/>
    </source>
</evidence>
<dbReference type="PANTHER" id="PTHR24421:SF10">
    <property type="entry name" value="NITRATE_NITRITE SENSOR PROTEIN NARQ"/>
    <property type="match status" value="1"/>
</dbReference>
<dbReference type="InterPro" id="IPR050482">
    <property type="entry name" value="Sensor_HK_TwoCompSys"/>
</dbReference>